<sequence>MELYSLPLEIKALRTVTNPDIKKAHRVSMLGRLSPDLFSSEVTKKAYKRISKLLESRSMILDWEDLLEDPNLNVDYRDELRSAEEAPAKGMKGFERILDPLLKYRKRRTIMNVGRSIAKDLEGDEDDFDEDDYLLKLADHLNQAKGGSVNERVHSFGGKKSNALKLAKKVLNSPSEVLYKTGYVEYDSRNAGLPTTGVFILGASTSGGKSVFSMNLADRMARANGIHCLKITLEMTEEQEMNRMLAMISGVDFWKIKQNKLTKKEKKAVLKAAKIYDNQLRKSGARNSFVSPDRGMSIDDVLYMATAYNAEVTVLDYVGLLEGVDDGDQWKNLGSVVRRAKVHAQQSGKLIIILVQIDSDTGKIRYSQAMKEHADVVWTWNYSDPEVRETHVLPIQVIKARDGELFDLPLREAFEKMQVLDGEGATATYSTSDDNKSQFRKGGSKKKPLELADLKPNRRAGMLVNAAYDDDGDSGKSKKKKRKSALE</sequence>
<feature type="region of interest" description="Disordered" evidence="1">
    <location>
        <begin position="426"/>
        <end position="487"/>
    </location>
</feature>
<evidence type="ECO:0000313" key="3">
    <source>
        <dbReference type="EMBL" id="AXG66727.1"/>
    </source>
</evidence>
<evidence type="ECO:0000313" key="4">
    <source>
        <dbReference type="Proteomes" id="UP000263326"/>
    </source>
</evidence>
<keyword evidence="4" id="KW-1185">Reference proteome</keyword>
<gene>
    <name evidence="3" type="ORF">JA29_001</name>
</gene>
<reference evidence="3 4" key="1">
    <citation type="journal article" date="2018" name="Front. Microbiol.">
        <title>Jumbo Bacteriophages Are Represented Within an Increasing Diversity of Environmental Viruses Infecting the Emerging Phytopathogen, Dickeya solani.</title>
        <authorList>
            <person name="Day A.W."/>
            <person name="Ahn J."/>
            <person name="Salmond G.P.C."/>
        </authorList>
    </citation>
    <scope>NUCLEOTIDE SEQUENCE [LARGE SCALE GENOMIC DNA]</scope>
</reference>
<dbReference type="GO" id="GO:0005524">
    <property type="term" value="F:ATP binding"/>
    <property type="evidence" value="ECO:0007669"/>
    <property type="project" value="InterPro"/>
</dbReference>
<evidence type="ECO:0000256" key="1">
    <source>
        <dbReference type="SAM" id="MobiDB-lite"/>
    </source>
</evidence>
<dbReference type="Pfam" id="PF03796">
    <property type="entry name" value="DnaB_C"/>
    <property type="match status" value="1"/>
</dbReference>
<name>A0A384ZWW9_9CAUD</name>
<feature type="compositionally biased region" description="Basic residues" evidence="1">
    <location>
        <begin position="477"/>
        <end position="487"/>
    </location>
</feature>
<dbReference type="InterPro" id="IPR007694">
    <property type="entry name" value="DNA_helicase_DnaB-like_C"/>
</dbReference>
<dbReference type="EMBL" id="MH460461">
    <property type="protein sequence ID" value="AXG66727.1"/>
    <property type="molecule type" value="Genomic_DNA"/>
</dbReference>
<dbReference type="SUPFAM" id="SSF52540">
    <property type="entry name" value="P-loop containing nucleoside triphosphate hydrolases"/>
    <property type="match status" value="1"/>
</dbReference>
<dbReference type="GO" id="GO:0006260">
    <property type="term" value="P:DNA replication"/>
    <property type="evidence" value="ECO:0007669"/>
    <property type="project" value="InterPro"/>
</dbReference>
<keyword evidence="3" id="KW-0067">ATP-binding</keyword>
<keyword evidence="3" id="KW-0378">Hydrolase</keyword>
<evidence type="ECO:0000259" key="2">
    <source>
        <dbReference type="Pfam" id="PF03796"/>
    </source>
</evidence>
<dbReference type="Gene3D" id="3.40.50.300">
    <property type="entry name" value="P-loop containing nucleotide triphosphate hydrolases"/>
    <property type="match status" value="1"/>
</dbReference>
<feature type="domain" description="SF4 helicase" evidence="2">
    <location>
        <begin position="180"/>
        <end position="409"/>
    </location>
</feature>
<proteinExistence type="predicted"/>
<keyword evidence="3" id="KW-0347">Helicase</keyword>
<dbReference type="PANTHER" id="PTHR30153">
    <property type="entry name" value="REPLICATIVE DNA HELICASE DNAB"/>
    <property type="match status" value="1"/>
</dbReference>
<dbReference type="GO" id="GO:0003678">
    <property type="term" value="F:DNA helicase activity"/>
    <property type="evidence" value="ECO:0007669"/>
    <property type="project" value="InterPro"/>
</dbReference>
<accession>A0A384ZWW9</accession>
<feature type="compositionally biased region" description="Basic and acidic residues" evidence="1">
    <location>
        <begin position="447"/>
        <end position="456"/>
    </location>
</feature>
<protein>
    <submittedName>
        <fullName evidence="3">Putative replicative DNA helicase</fullName>
    </submittedName>
</protein>
<dbReference type="InterPro" id="IPR027417">
    <property type="entry name" value="P-loop_NTPase"/>
</dbReference>
<dbReference type="PANTHER" id="PTHR30153:SF2">
    <property type="entry name" value="REPLICATIVE DNA HELICASE"/>
    <property type="match status" value="1"/>
</dbReference>
<keyword evidence="3" id="KW-0547">Nucleotide-binding</keyword>
<organism evidence="3 4">
    <name type="scientific">Dickeya phage vB_DsoM_JA29</name>
    <dbReference type="NCBI Taxonomy" id="2283031"/>
    <lineage>
        <taxon>Viruses</taxon>
        <taxon>Duplodnaviria</taxon>
        <taxon>Heunggongvirae</taxon>
        <taxon>Uroviricota</taxon>
        <taxon>Caudoviricetes</taxon>
        <taxon>Salmondvirus</taxon>
        <taxon>Salmondvirus JA29</taxon>
    </lineage>
</organism>
<dbReference type="Proteomes" id="UP000263326">
    <property type="component" value="Segment"/>
</dbReference>